<organism evidence="2 3">
    <name type="scientific">Octopus sinensis</name>
    <name type="common">East Asian common octopus</name>
    <dbReference type="NCBI Taxonomy" id="2607531"/>
    <lineage>
        <taxon>Eukaryota</taxon>
        <taxon>Metazoa</taxon>
        <taxon>Spiralia</taxon>
        <taxon>Lophotrochozoa</taxon>
        <taxon>Mollusca</taxon>
        <taxon>Cephalopoda</taxon>
        <taxon>Coleoidea</taxon>
        <taxon>Octopodiformes</taxon>
        <taxon>Octopoda</taxon>
        <taxon>Incirrata</taxon>
        <taxon>Octopodidae</taxon>
        <taxon>Octopus</taxon>
    </lineage>
</organism>
<dbReference type="AlphaFoldDB" id="A0A7E6F8X3"/>
<feature type="domain" description="DDE-1" evidence="1">
    <location>
        <begin position="8"/>
        <end position="70"/>
    </location>
</feature>
<dbReference type="InterPro" id="IPR004875">
    <property type="entry name" value="DDE_SF_endonuclease_dom"/>
</dbReference>
<accession>A0A7E6F8X3</accession>
<dbReference type="Proteomes" id="UP000515154">
    <property type="component" value="Linkage group LG11"/>
</dbReference>
<dbReference type="KEGG" id="osn:118765437"/>
<dbReference type="RefSeq" id="XP_036363407.1">
    <property type="nucleotide sequence ID" value="XM_036507514.1"/>
</dbReference>
<evidence type="ECO:0000313" key="3">
    <source>
        <dbReference type="RefSeq" id="XP_036363407.1"/>
    </source>
</evidence>
<dbReference type="GO" id="GO:0003676">
    <property type="term" value="F:nucleic acid binding"/>
    <property type="evidence" value="ECO:0007669"/>
    <property type="project" value="InterPro"/>
</dbReference>
<sequence>MAPKKIHSEIIAIFKRYYMKCMLWQAIAATDLDDSITLCDFWKRYDIYKAVQKIAAAWKDVQSAAMNGVWKKLCKQFVNDFKGFDNVAINKMLVTTSKELEMDLEEKVFTDVFERQVAPDKQGFDSSS</sequence>
<gene>
    <name evidence="3" type="primary">LOC118765437</name>
</gene>
<name>A0A7E6F8X3_9MOLL</name>
<evidence type="ECO:0000259" key="1">
    <source>
        <dbReference type="Pfam" id="PF03184"/>
    </source>
</evidence>
<proteinExistence type="predicted"/>
<evidence type="ECO:0000313" key="2">
    <source>
        <dbReference type="Proteomes" id="UP000515154"/>
    </source>
</evidence>
<dbReference type="Pfam" id="PF03184">
    <property type="entry name" value="DDE_1"/>
    <property type="match status" value="1"/>
</dbReference>
<reference evidence="3" key="1">
    <citation type="submission" date="2025-08" db="UniProtKB">
        <authorList>
            <consortium name="RefSeq"/>
        </authorList>
    </citation>
    <scope>IDENTIFICATION</scope>
</reference>
<keyword evidence="2" id="KW-1185">Reference proteome</keyword>
<protein>
    <submittedName>
        <fullName evidence="3">Tigger transposable element-derived protein 1-like</fullName>
    </submittedName>
</protein>